<keyword evidence="5" id="KW-0963">Cytoplasm</keyword>
<evidence type="ECO:0000256" key="2">
    <source>
        <dbReference type="ARBA" id="ARBA00004496"/>
    </source>
</evidence>
<evidence type="ECO:0000256" key="8">
    <source>
        <dbReference type="ARBA" id="ARBA00022741"/>
    </source>
</evidence>
<feature type="region of interest" description="Disordered" evidence="14">
    <location>
        <begin position="275"/>
        <end position="315"/>
    </location>
</feature>
<comment type="catalytic activity">
    <reaction evidence="12">
        <text>L-seryl-[protein] + ATP = O-phospho-L-seryl-[protein] + ADP + H(+)</text>
        <dbReference type="Rhea" id="RHEA:17989"/>
        <dbReference type="Rhea" id="RHEA-COMP:9863"/>
        <dbReference type="Rhea" id="RHEA-COMP:11604"/>
        <dbReference type="ChEBI" id="CHEBI:15378"/>
        <dbReference type="ChEBI" id="CHEBI:29999"/>
        <dbReference type="ChEBI" id="CHEBI:30616"/>
        <dbReference type="ChEBI" id="CHEBI:83421"/>
        <dbReference type="ChEBI" id="CHEBI:456216"/>
        <dbReference type="EC" id="2.7.11.1"/>
    </reaction>
</comment>
<dbReference type="OrthoDB" id="21018at2759"/>
<dbReference type="InterPro" id="IPR024604">
    <property type="entry name" value="GSG2_C"/>
</dbReference>
<dbReference type="PANTHER" id="PTHR24419:SF18">
    <property type="entry name" value="SERINE_THREONINE-PROTEIN KINASE HASPIN"/>
    <property type="match status" value="1"/>
</dbReference>
<dbReference type="EC" id="2.7.11.1" evidence="3"/>
<evidence type="ECO:0000256" key="4">
    <source>
        <dbReference type="ARBA" id="ARBA00022454"/>
    </source>
</evidence>
<keyword evidence="4" id="KW-0158">Chromosome</keyword>
<dbReference type="InterPro" id="IPR011009">
    <property type="entry name" value="Kinase-like_dom_sf"/>
</dbReference>
<accession>A0A834I077</accession>
<comment type="subcellular location">
    <subcellularLocation>
        <location evidence="1">Chromosome</location>
    </subcellularLocation>
    <subcellularLocation>
        <location evidence="2">Cytoplasm</location>
    </subcellularLocation>
</comment>
<dbReference type="GO" id="GO:0072354">
    <property type="term" value="F:histone H3T3 kinase activity"/>
    <property type="evidence" value="ECO:0007669"/>
    <property type="project" value="TreeGrafter"/>
</dbReference>
<dbReference type="GO" id="GO:0000278">
    <property type="term" value="P:mitotic cell cycle"/>
    <property type="evidence" value="ECO:0007669"/>
    <property type="project" value="TreeGrafter"/>
</dbReference>
<dbReference type="GO" id="GO:0035556">
    <property type="term" value="P:intracellular signal transduction"/>
    <property type="evidence" value="ECO:0007669"/>
    <property type="project" value="TreeGrafter"/>
</dbReference>
<evidence type="ECO:0000256" key="9">
    <source>
        <dbReference type="ARBA" id="ARBA00022777"/>
    </source>
</evidence>
<keyword evidence="7" id="KW-0808">Transferase</keyword>
<dbReference type="Proteomes" id="UP000625711">
    <property type="component" value="Unassembled WGS sequence"/>
</dbReference>
<dbReference type="PROSITE" id="PS00107">
    <property type="entry name" value="PROTEIN_KINASE_ATP"/>
    <property type="match status" value="1"/>
</dbReference>
<evidence type="ECO:0000256" key="6">
    <source>
        <dbReference type="ARBA" id="ARBA00022527"/>
    </source>
</evidence>
<feature type="compositionally biased region" description="Basic and acidic residues" evidence="14">
    <location>
        <begin position="293"/>
        <end position="307"/>
    </location>
</feature>
<evidence type="ECO:0000256" key="13">
    <source>
        <dbReference type="PROSITE-ProRule" id="PRU10141"/>
    </source>
</evidence>
<comment type="caution">
    <text evidence="16">The sequence shown here is derived from an EMBL/GenBank/DDBJ whole genome shotgun (WGS) entry which is preliminary data.</text>
</comment>
<dbReference type="InterPro" id="IPR000719">
    <property type="entry name" value="Prot_kinase_dom"/>
</dbReference>
<reference evidence="16" key="1">
    <citation type="submission" date="2020-08" db="EMBL/GenBank/DDBJ databases">
        <title>Genome sequencing and assembly of the red palm weevil Rhynchophorus ferrugineus.</title>
        <authorList>
            <person name="Dias G.B."/>
            <person name="Bergman C.M."/>
            <person name="Manee M."/>
        </authorList>
    </citation>
    <scope>NUCLEOTIDE SEQUENCE</scope>
    <source>
        <strain evidence="16">AA-2017</strain>
        <tissue evidence="16">Whole larva</tissue>
    </source>
</reference>
<dbReference type="FunFam" id="1.10.510.10:FF:000401">
    <property type="entry name" value="serine/threonine-protein kinase haspin"/>
    <property type="match status" value="1"/>
</dbReference>
<dbReference type="SMART" id="SM01331">
    <property type="entry name" value="DUF3635"/>
    <property type="match status" value="1"/>
</dbReference>
<keyword evidence="10 13" id="KW-0067">ATP-binding</keyword>
<evidence type="ECO:0000256" key="12">
    <source>
        <dbReference type="ARBA" id="ARBA00048679"/>
    </source>
</evidence>
<dbReference type="PROSITE" id="PS50011">
    <property type="entry name" value="PROTEIN_KINASE_DOM"/>
    <property type="match status" value="1"/>
</dbReference>
<evidence type="ECO:0000313" key="17">
    <source>
        <dbReference type="Proteomes" id="UP000625711"/>
    </source>
</evidence>
<feature type="domain" description="Protein kinase" evidence="15">
    <location>
        <begin position="638"/>
        <end position="949"/>
    </location>
</feature>
<evidence type="ECO:0000256" key="11">
    <source>
        <dbReference type="ARBA" id="ARBA00047899"/>
    </source>
</evidence>
<evidence type="ECO:0000256" key="3">
    <source>
        <dbReference type="ARBA" id="ARBA00012513"/>
    </source>
</evidence>
<dbReference type="Gene3D" id="3.30.200.20">
    <property type="entry name" value="Phosphorylase Kinase, domain 1"/>
    <property type="match status" value="1"/>
</dbReference>
<dbReference type="Pfam" id="PF12330">
    <property type="entry name" value="Haspin_kinase"/>
    <property type="match status" value="1"/>
</dbReference>
<keyword evidence="6" id="KW-0723">Serine/threonine-protein kinase</keyword>
<comment type="catalytic activity">
    <reaction evidence="11">
        <text>L-threonyl-[protein] + ATP = O-phospho-L-threonyl-[protein] + ADP + H(+)</text>
        <dbReference type="Rhea" id="RHEA:46608"/>
        <dbReference type="Rhea" id="RHEA-COMP:11060"/>
        <dbReference type="Rhea" id="RHEA-COMP:11605"/>
        <dbReference type="ChEBI" id="CHEBI:15378"/>
        <dbReference type="ChEBI" id="CHEBI:30013"/>
        <dbReference type="ChEBI" id="CHEBI:30616"/>
        <dbReference type="ChEBI" id="CHEBI:61977"/>
        <dbReference type="ChEBI" id="CHEBI:456216"/>
        <dbReference type="EC" id="2.7.11.1"/>
    </reaction>
</comment>
<feature type="compositionally biased region" description="Polar residues" evidence="14">
    <location>
        <begin position="279"/>
        <end position="292"/>
    </location>
</feature>
<keyword evidence="9" id="KW-0418">Kinase</keyword>
<name>A0A834I077_RHYFE</name>
<evidence type="ECO:0000259" key="15">
    <source>
        <dbReference type="PROSITE" id="PS50011"/>
    </source>
</evidence>
<evidence type="ECO:0000313" key="16">
    <source>
        <dbReference type="EMBL" id="KAF7270228.1"/>
    </source>
</evidence>
<dbReference type="GO" id="GO:0005634">
    <property type="term" value="C:nucleus"/>
    <property type="evidence" value="ECO:0007669"/>
    <property type="project" value="TreeGrafter"/>
</dbReference>
<evidence type="ECO:0000256" key="14">
    <source>
        <dbReference type="SAM" id="MobiDB-lite"/>
    </source>
</evidence>
<gene>
    <name evidence="16" type="ORF">GWI33_016778</name>
</gene>
<evidence type="ECO:0000256" key="1">
    <source>
        <dbReference type="ARBA" id="ARBA00004286"/>
    </source>
</evidence>
<evidence type="ECO:0000256" key="7">
    <source>
        <dbReference type="ARBA" id="ARBA00022679"/>
    </source>
</evidence>
<protein>
    <recommendedName>
        <fullName evidence="3">non-specific serine/threonine protein kinase</fullName>
        <ecNumber evidence="3">2.7.11.1</ecNumber>
    </recommendedName>
</protein>
<dbReference type="GO" id="GO:0005737">
    <property type="term" value="C:cytoplasm"/>
    <property type="evidence" value="ECO:0007669"/>
    <property type="project" value="UniProtKB-SubCell"/>
</dbReference>
<dbReference type="EMBL" id="JAACXV010014121">
    <property type="protein sequence ID" value="KAF7270228.1"/>
    <property type="molecule type" value="Genomic_DNA"/>
</dbReference>
<feature type="binding site" evidence="13">
    <location>
        <position position="666"/>
    </location>
    <ligand>
        <name>ATP</name>
        <dbReference type="ChEBI" id="CHEBI:30616"/>
    </ligand>
</feature>
<evidence type="ECO:0000256" key="5">
    <source>
        <dbReference type="ARBA" id="ARBA00022490"/>
    </source>
</evidence>
<keyword evidence="17" id="KW-1185">Reference proteome</keyword>
<dbReference type="SUPFAM" id="SSF56112">
    <property type="entry name" value="Protein kinase-like (PK-like)"/>
    <property type="match status" value="1"/>
</dbReference>
<feature type="region of interest" description="Disordered" evidence="14">
    <location>
        <begin position="469"/>
        <end position="488"/>
    </location>
</feature>
<keyword evidence="8 13" id="KW-0547">Nucleotide-binding</keyword>
<dbReference type="GO" id="GO:0005694">
    <property type="term" value="C:chromosome"/>
    <property type="evidence" value="ECO:0007669"/>
    <property type="project" value="UniProtKB-SubCell"/>
</dbReference>
<dbReference type="Gene3D" id="1.10.510.10">
    <property type="entry name" value="Transferase(Phosphotransferase) domain 1"/>
    <property type="match status" value="1"/>
</dbReference>
<sequence length="949" mass="107361">MVPPKNMRTYSRGNNSTINCFDALNILFGKDAKNGKKIGRKIKSKKKIRVKELSAKIKTVLSDESILHVNVNDTFDRLLRSSVTKNYKKPKDSSIHVLTNNITTSVVEHKSSECMSTISKYYLHSSKNNTDTIDVTNNTLSWFNHPTKSGERISNDLEIEKISKNKEPQVLKSSVSSEGPSMLLRSMVQLSNTNKGNLNEEKNITTYEGNISLSFNNFFANSTCEQMLVHCSTPLVTNKRKAVIRQPISPISIVGQDFKSSAIELNDINLSIKHDQSKKTNSSGDKQLSQDKVQLKAECEKQNEEKTSANNSFLNTTERNQLSATHSEPGEMIDGPTFLSTAEISHKINSAVTEQNCSKIEEQGLVESVFKDTLEASLNTSANALQTEIKTDAIMASPPQSDPDNFRVSLTSKNPGSNQENVTVIDLTESFKCNDQVSSNIKELQGHPVMMDEIVINLTLHMFSDKVNGTFDQSTERPRKSSMTDTDSSDIEIINSSLSSPVRANFRIPLMSLDNLNSKNVFFKTGKNWRRSLYQQKKDCVGLIESPKVADLSNPRHSIKIVPVASERYSRRKTALQNYAQNNLSTIPDESIEHHIFSRRTKLSLRSSTTVSAKEVVLQRCNQTEPVPFESLYPDHALENCRKIGEGVYGEVFLYTNQRGISTVMKIIPIESETIVNGEKQKKFHEIISEVVIASELCNLRKNRLNKCAGFCEVQRIACVKGRYPQKLTDLWIEYDHRKGSENDSPEVFDNDQLYIILCLGHAGQDLESFVFNNATCAVSMFKQVACSLAAAEEVLKFEHRDLHWGNVLLRASTDKNKKITFKLRGKEIEIIGNGIEATIIDFTLSRIEHQGVVIFNDLGSDPDLFIAEGDYQFDIYRLMKEKNDNDWRKYEPFTNILWLHYILRKSITDLRYKNTSTKVHKRGIEDLQSMERDILRYRSASEFVLSIL</sequence>
<dbReference type="PANTHER" id="PTHR24419">
    <property type="entry name" value="INTERLEUKIN-1 RECEPTOR-ASSOCIATED KINASE"/>
    <property type="match status" value="1"/>
</dbReference>
<dbReference type="InterPro" id="IPR017441">
    <property type="entry name" value="Protein_kinase_ATP_BS"/>
</dbReference>
<dbReference type="AlphaFoldDB" id="A0A834I077"/>
<evidence type="ECO:0000256" key="10">
    <source>
        <dbReference type="ARBA" id="ARBA00022840"/>
    </source>
</evidence>
<organism evidence="16 17">
    <name type="scientific">Rhynchophorus ferrugineus</name>
    <name type="common">Red palm weevil</name>
    <name type="synonym">Curculio ferrugineus</name>
    <dbReference type="NCBI Taxonomy" id="354439"/>
    <lineage>
        <taxon>Eukaryota</taxon>
        <taxon>Metazoa</taxon>
        <taxon>Ecdysozoa</taxon>
        <taxon>Arthropoda</taxon>
        <taxon>Hexapoda</taxon>
        <taxon>Insecta</taxon>
        <taxon>Pterygota</taxon>
        <taxon>Neoptera</taxon>
        <taxon>Endopterygota</taxon>
        <taxon>Coleoptera</taxon>
        <taxon>Polyphaga</taxon>
        <taxon>Cucujiformia</taxon>
        <taxon>Curculionidae</taxon>
        <taxon>Dryophthorinae</taxon>
        <taxon>Rhynchophorus</taxon>
    </lineage>
</organism>
<proteinExistence type="predicted"/>
<dbReference type="GO" id="GO:0005524">
    <property type="term" value="F:ATP binding"/>
    <property type="evidence" value="ECO:0007669"/>
    <property type="project" value="UniProtKB-UniRule"/>
</dbReference>